<evidence type="ECO:0000313" key="1">
    <source>
        <dbReference type="EMBL" id="GFS88456.1"/>
    </source>
</evidence>
<reference evidence="1" key="1">
    <citation type="submission" date="2020-08" db="EMBL/GenBank/DDBJ databases">
        <title>Multicomponent nature underlies the extraordinary mechanical properties of spider dragline silk.</title>
        <authorList>
            <person name="Kono N."/>
            <person name="Nakamura H."/>
            <person name="Mori M."/>
            <person name="Yoshida Y."/>
            <person name="Ohtoshi R."/>
            <person name="Malay A.D."/>
            <person name="Moran D.A.P."/>
            <person name="Tomita M."/>
            <person name="Numata K."/>
            <person name="Arakawa K."/>
        </authorList>
    </citation>
    <scope>NUCLEOTIDE SEQUENCE</scope>
</reference>
<protein>
    <submittedName>
        <fullName evidence="1">Uncharacterized protein</fullName>
    </submittedName>
</protein>
<accession>A0A8X6T8R6</accession>
<evidence type="ECO:0000313" key="2">
    <source>
        <dbReference type="Proteomes" id="UP000887013"/>
    </source>
</evidence>
<gene>
    <name evidence="1" type="ORF">NPIL_90061</name>
</gene>
<keyword evidence="2" id="KW-1185">Reference proteome</keyword>
<dbReference type="EMBL" id="BMAW01052957">
    <property type="protein sequence ID" value="GFS88456.1"/>
    <property type="molecule type" value="Genomic_DNA"/>
</dbReference>
<proteinExistence type="predicted"/>
<dbReference type="Proteomes" id="UP000887013">
    <property type="component" value="Unassembled WGS sequence"/>
</dbReference>
<dbReference type="AlphaFoldDB" id="A0A8X6T8R6"/>
<comment type="caution">
    <text evidence="1">The sequence shown here is derived from an EMBL/GenBank/DDBJ whole genome shotgun (WGS) entry which is preliminary data.</text>
</comment>
<sequence length="88" mass="9802">MTARESSSSSVHFDNTKDTMQVKFVSAHGYCDVGIISAEADVAYEYGADQLSTTDQGCQRLPTNQKWNRPKASRDCSVNLIVPQQFIR</sequence>
<name>A0A8X6T8R6_NEPPI</name>
<organism evidence="1 2">
    <name type="scientific">Nephila pilipes</name>
    <name type="common">Giant wood spider</name>
    <name type="synonym">Nephila maculata</name>
    <dbReference type="NCBI Taxonomy" id="299642"/>
    <lineage>
        <taxon>Eukaryota</taxon>
        <taxon>Metazoa</taxon>
        <taxon>Ecdysozoa</taxon>
        <taxon>Arthropoda</taxon>
        <taxon>Chelicerata</taxon>
        <taxon>Arachnida</taxon>
        <taxon>Araneae</taxon>
        <taxon>Araneomorphae</taxon>
        <taxon>Entelegynae</taxon>
        <taxon>Araneoidea</taxon>
        <taxon>Nephilidae</taxon>
        <taxon>Nephila</taxon>
    </lineage>
</organism>